<dbReference type="AlphaFoldDB" id="H3H4Z3"/>
<organism evidence="2 3">
    <name type="scientific">Phytophthora ramorum</name>
    <name type="common">Sudden oak death agent</name>
    <dbReference type="NCBI Taxonomy" id="164328"/>
    <lineage>
        <taxon>Eukaryota</taxon>
        <taxon>Sar</taxon>
        <taxon>Stramenopiles</taxon>
        <taxon>Oomycota</taxon>
        <taxon>Peronosporomycetes</taxon>
        <taxon>Peronosporales</taxon>
        <taxon>Peronosporaceae</taxon>
        <taxon>Phytophthora</taxon>
    </lineage>
</organism>
<sequence>MEDESLSSVDQFLRDNGLSISDPGAGLDSEDEDELLLSDADERAPPPTRSPSASPRFVLLEDEDLLLGDEDERFSGDRTSERRQDEQEKDSLDRSMLFGGSQLSVTPPRELHSVASSSSMLELQLQQVDGATSVYQMTPQQEKDRRDLVSAASSSVSSGRVLDEELNDALGVPRVSLGGRLKKQVE</sequence>
<dbReference type="VEuPathDB" id="FungiDB:KRP23_13359"/>
<reference evidence="3" key="1">
    <citation type="journal article" date="2006" name="Science">
        <title>Phytophthora genome sequences uncover evolutionary origins and mechanisms of pathogenesis.</title>
        <authorList>
            <person name="Tyler B.M."/>
            <person name="Tripathy S."/>
            <person name="Zhang X."/>
            <person name="Dehal P."/>
            <person name="Jiang R.H."/>
            <person name="Aerts A."/>
            <person name="Arredondo F.D."/>
            <person name="Baxter L."/>
            <person name="Bensasson D."/>
            <person name="Beynon J.L."/>
            <person name="Chapman J."/>
            <person name="Damasceno C.M."/>
            <person name="Dorrance A.E."/>
            <person name="Dou D."/>
            <person name="Dickerman A.W."/>
            <person name="Dubchak I.L."/>
            <person name="Garbelotto M."/>
            <person name="Gijzen M."/>
            <person name="Gordon S.G."/>
            <person name="Govers F."/>
            <person name="Grunwald N.J."/>
            <person name="Huang W."/>
            <person name="Ivors K.L."/>
            <person name="Jones R.W."/>
            <person name="Kamoun S."/>
            <person name="Krampis K."/>
            <person name="Lamour K.H."/>
            <person name="Lee M.K."/>
            <person name="McDonald W.H."/>
            <person name="Medina M."/>
            <person name="Meijer H.J."/>
            <person name="Nordberg E.K."/>
            <person name="Maclean D.J."/>
            <person name="Ospina-Giraldo M.D."/>
            <person name="Morris P.F."/>
            <person name="Phuntumart V."/>
            <person name="Putnam N.H."/>
            <person name="Rash S."/>
            <person name="Rose J.K."/>
            <person name="Sakihama Y."/>
            <person name="Salamov A.A."/>
            <person name="Savidor A."/>
            <person name="Scheuring C.F."/>
            <person name="Smith B.M."/>
            <person name="Sobral B.W."/>
            <person name="Terry A."/>
            <person name="Torto-Alalibo T.A."/>
            <person name="Win J."/>
            <person name="Xu Z."/>
            <person name="Zhang H."/>
            <person name="Grigoriev I.V."/>
            <person name="Rokhsar D.S."/>
            <person name="Boore J.L."/>
        </authorList>
    </citation>
    <scope>NUCLEOTIDE SEQUENCE [LARGE SCALE GENOMIC DNA]</scope>
    <source>
        <strain evidence="3">Pr102</strain>
    </source>
</reference>
<dbReference type="EMBL" id="DS566270">
    <property type="status" value="NOT_ANNOTATED_CDS"/>
    <property type="molecule type" value="Genomic_DNA"/>
</dbReference>
<dbReference type="InParanoid" id="H3H4Z3"/>
<evidence type="ECO:0000313" key="3">
    <source>
        <dbReference type="Proteomes" id="UP000005238"/>
    </source>
</evidence>
<name>H3H4Z3_PHYRM</name>
<feature type="region of interest" description="Disordered" evidence="1">
    <location>
        <begin position="138"/>
        <end position="186"/>
    </location>
</feature>
<dbReference type="Proteomes" id="UP000005238">
    <property type="component" value="Unassembled WGS sequence"/>
</dbReference>
<reference evidence="2" key="2">
    <citation type="submission" date="2015-06" db="UniProtKB">
        <authorList>
            <consortium name="EnsemblProtists"/>
        </authorList>
    </citation>
    <scope>IDENTIFICATION</scope>
    <source>
        <strain evidence="2">Pr102</strain>
    </source>
</reference>
<evidence type="ECO:0000313" key="2">
    <source>
        <dbReference type="EnsemblProtists" id="Phyra85666"/>
    </source>
</evidence>
<feature type="region of interest" description="Disordered" evidence="1">
    <location>
        <begin position="1"/>
        <end position="108"/>
    </location>
</feature>
<dbReference type="eggNOG" id="ENOG502RC83">
    <property type="taxonomic scope" value="Eukaryota"/>
</dbReference>
<evidence type="ECO:0000256" key="1">
    <source>
        <dbReference type="SAM" id="MobiDB-lite"/>
    </source>
</evidence>
<protein>
    <submittedName>
        <fullName evidence="2">Uncharacterized protein</fullName>
    </submittedName>
</protein>
<dbReference type="EnsemblProtists" id="Phyra85666">
    <property type="protein sequence ID" value="Phyra85666"/>
    <property type="gene ID" value="Phyra85666"/>
</dbReference>
<feature type="compositionally biased region" description="Acidic residues" evidence="1">
    <location>
        <begin position="60"/>
        <end position="72"/>
    </location>
</feature>
<feature type="compositionally biased region" description="Polar residues" evidence="1">
    <location>
        <begin position="1"/>
        <end position="10"/>
    </location>
</feature>
<feature type="compositionally biased region" description="Basic and acidic residues" evidence="1">
    <location>
        <begin position="73"/>
        <end position="93"/>
    </location>
</feature>
<keyword evidence="3" id="KW-1185">Reference proteome</keyword>
<dbReference type="HOGENOM" id="CLU_1457220_0_0_1"/>
<dbReference type="VEuPathDB" id="FungiDB:KRP22_1033"/>
<accession>H3H4Z3</accession>
<feature type="compositionally biased region" description="Low complexity" evidence="1">
    <location>
        <begin position="149"/>
        <end position="158"/>
    </location>
</feature>
<proteinExistence type="predicted"/>